<dbReference type="GeneID" id="20182012"/>
<dbReference type="VEuPathDB" id="FungiDB:PPTG_12572"/>
<dbReference type="AlphaFoldDB" id="W2Q736"/>
<name>W2Q736_PHYN3</name>
<reference evidence="2" key="1">
    <citation type="submission" date="2011-12" db="EMBL/GenBank/DDBJ databases">
        <authorList>
            <consortium name="The Broad Institute Genome Sequencing Platform"/>
            <person name="Russ C."/>
            <person name="Tyler B."/>
            <person name="Panabieres F."/>
            <person name="Shan W."/>
            <person name="Tripathy S."/>
            <person name="Grunwald N."/>
            <person name="Machado M."/>
            <person name="Young S.K."/>
            <person name="Zeng Q."/>
            <person name="Gargeya S."/>
            <person name="Fitzgerald M."/>
            <person name="Haas B."/>
            <person name="Abouelleil A."/>
            <person name="Alvarado L."/>
            <person name="Arachchi H.M."/>
            <person name="Berlin A."/>
            <person name="Chapman S.B."/>
            <person name="Gearin G."/>
            <person name="Goldberg J."/>
            <person name="Griggs A."/>
            <person name="Gujja S."/>
            <person name="Hansen M."/>
            <person name="Heiman D."/>
            <person name="Howarth C."/>
            <person name="Larimer J."/>
            <person name="Lui A."/>
            <person name="MacDonald P.J.P."/>
            <person name="McCowen C."/>
            <person name="Montmayeur A."/>
            <person name="Murphy C."/>
            <person name="Neiman D."/>
            <person name="Pearson M."/>
            <person name="Priest M."/>
            <person name="Roberts A."/>
            <person name="Saif S."/>
            <person name="Shea T."/>
            <person name="Sisk P."/>
            <person name="Stolte C."/>
            <person name="Sykes S."/>
            <person name="Wortman J."/>
            <person name="Nusbaum C."/>
            <person name="Birren B."/>
        </authorList>
    </citation>
    <scope>NUCLEOTIDE SEQUENCE [LARGE SCALE GENOMIC DNA]</scope>
    <source>
        <strain evidence="2">INRA-310</strain>
    </source>
</reference>
<organism evidence="1 2">
    <name type="scientific">Phytophthora nicotianae (strain INRA-310)</name>
    <name type="common">Phytophthora parasitica</name>
    <dbReference type="NCBI Taxonomy" id="761204"/>
    <lineage>
        <taxon>Eukaryota</taxon>
        <taxon>Sar</taxon>
        <taxon>Stramenopiles</taxon>
        <taxon>Oomycota</taxon>
        <taxon>Peronosporomycetes</taxon>
        <taxon>Peronosporales</taxon>
        <taxon>Peronosporaceae</taxon>
        <taxon>Phytophthora</taxon>
    </lineage>
</organism>
<dbReference type="RefSeq" id="XP_008906874.1">
    <property type="nucleotide sequence ID" value="XM_008908626.1"/>
</dbReference>
<gene>
    <name evidence="1" type="ORF">PPTG_12572</name>
</gene>
<accession>W2Q736</accession>
<sequence>MSKLLKLLISFLEVSVLMTSANPLAALMTMRVRWYRLVLLSYLQPLAYSMKRTYFSTLGLVLATCLRR</sequence>
<evidence type="ECO:0000313" key="1">
    <source>
        <dbReference type="EMBL" id="ETN08070.1"/>
    </source>
</evidence>
<dbReference type="Proteomes" id="UP000018817">
    <property type="component" value="Unassembled WGS sequence"/>
</dbReference>
<proteinExistence type="predicted"/>
<reference evidence="1 2" key="2">
    <citation type="submission" date="2013-11" db="EMBL/GenBank/DDBJ databases">
        <title>The Genome Sequence of Phytophthora parasitica INRA-310.</title>
        <authorList>
            <consortium name="The Broad Institute Genomics Platform"/>
            <person name="Russ C."/>
            <person name="Tyler B."/>
            <person name="Panabieres F."/>
            <person name="Shan W."/>
            <person name="Tripathy S."/>
            <person name="Grunwald N."/>
            <person name="Machado M."/>
            <person name="Johnson C.S."/>
            <person name="Arredondo F."/>
            <person name="Hong C."/>
            <person name="Coffey M."/>
            <person name="Young S.K."/>
            <person name="Zeng Q."/>
            <person name="Gargeya S."/>
            <person name="Fitzgerald M."/>
            <person name="Abouelleil A."/>
            <person name="Alvarado L."/>
            <person name="Chapman S.B."/>
            <person name="Gainer-Dewar J."/>
            <person name="Goldberg J."/>
            <person name="Griggs A."/>
            <person name="Gujja S."/>
            <person name="Hansen M."/>
            <person name="Howarth C."/>
            <person name="Imamovic A."/>
            <person name="Ireland A."/>
            <person name="Larimer J."/>
            <person name="McCowan C."/>
            <person name="Murphy C."/>
            <person name="Pearson M."/>
            <person name="Poon T.W."/>
            <person name="Priest M."/>
            <person name="Roberts A."/>
            <person name="Saif S."/>
            <person name="Shea T."/>
            <person name="Sykes S."/>
            <person name="Wortman J."/>
            <person name="Nusbaum C."/>
            <person name="Birren B."/>
        </authorList>
    </citation>
    <scope>NUCLEOTIDE SEQUENCE [LARGE SCALE GENOMIC DNA]</scope>
    <source>
        <strain evidence="1 2">INRA-310</strain>
    </source>
</reference>
<dbReference type="EMBL" id="KI669590">
    <property type="protein sequence ID" value="ETN08070.1"/>
    <property type="molecule type" value="Genomic_DNA"/>
</dbReference>
<protein>
    <submittedName>
        <fullName evidence="1">Uncharacterized protein</fullName>
    </submittedName>
</protein>
<evidence type="ECO:0000313" key="2">
    <source>
        <dbReference type="Proteomes" id="UP000018817"/>
    </source>
</evidence>